<protein>
    <submittedName>
        <fullName evidence="1">Uncharacterized protein</fullName>
    </submittedName>
</protein>
<gene>
    <name evidence="1" type="ORF">NPIL_629281</name>
</gene>
<keyword evidence="2" id="KW-1185">Reference proteome</keyword>
<comment type="caution">
    <text evidence="1">The sequence shown here is derived from an EMBL/GenBank/DDBJ whole genome shotgun (WGS) entry which is preliminary data.</text>
</comment>
<dbReference type="Proteomes" id="UP000887013">
    <property type="component" value="Unassembled WGS sequence"/>
</dbReference>
<evidence type="ECO:0000313" key="1">
    <source>
        <dbReference type="EMBL" id="GFS72246.1"/>
    </source>
</evidence>
<feature type="non-terminal residue" evidence="1">
    <location>
        <position position="1"/>
    </location>
</feature>
<name>A0A8X6MQE2_NEPPI</name>
<sequence>MHCLFFTVAVSAKPNIFDNLKRGLNDIL</sequence>
<reference evidence="1" key="1">
    <citation type="submission" date="2020-08" db="EMBL/GenBank/DDBJ databases">
        <title>Multicomponent nature underlies the extraordinary mechanical properties of spider dragline silk.</title>
        <authorList>
            <person name="Kono N."/>
            <person name="Nakamura H."/>
            <person name="Mori M."/>
            <person name="Yoshida Y."/>
            <person name="Ohtoshi R."/>
            <person name="Malay A.D."/>
            <person name="Moran D.A.P."/>
            <person name="Tomita M."/>
            <person name="Numata K."/>
            <person name="Arakawa K."/>
        </authorList>
    </citation>
    <scope>NUCLEOTIDE SEQUENCE</scope>
</reference>
<dbReference type="EMBL" id="BMAW01001034">
    <property type="protein sequence ID" value="GFS72246.1"/>
    <property type="molecule type" value="Genomic_DNA"/>
</dbReference>
<proteinExistence type="predicted"/>
<evidence type="ECO:0000313" key="2">
    <source>
        <dbReference type="Proteomes" id="UP000887013"/>
    </source>
</evidence>
<accession>A0A8X6MQE2</accession>
<dbReference type="AlphaFoldDB" id="A0A8X6MQE2"/>
<organism evidence="1 2">
    <name type="scientific">Nephila pilipes</name>
    <name type="common">Giant wood spider</name>
    <name type="synonym">Nephila maculata</name>
    <dbReference type="NCBI Taxonomy" id="299642"/>
    <lineage>
        <taxon>Eukaryota</taxon>
        <taxon>Metazoa</taxon>
        <taxon>Ecdysozoa</taxon>
        <taxon>Arthropoda</taxon>
        <taxon>Chelicerata</taxon>
        <taxon>Arachnida</taxon>
        <taxon>Araneae</taxon>
        <taxon>Araneomorphae</taxon>
        <taxon>Entelegynae</taxon>
        <taxon>Araneoidea</taxon>
        <taxon>Nephilidae</taxon>
        <taxon>Nephila</taxon>
    </lineage>
</organism>